<accession>A0A3P6FFX2</accession>
<name>A0A3P6FFX2_BRAOL</name>
<protein>
    <submittedName>
        <fullName evidence="1">Uncharacterized protein</fullName>
    </submittedName>
</protein>
<reference evidence="1" key="1">
    <citation type="submission" date="2018-11" db="EMBL/GenBank/DDBJ databases">
        <authorList>
            <consortium name="Genoscope - CEA"/>
            <person name="William W."/>
        </authorList>
    </citation>
    <scope>NUCLEOTIDE SEQUENCE</scope>
</reference>
<organism evidence="1">
    <name type="scientific">Brassica oleracea</name>
    <name type="common">Wild cabbage</name>
    <dbReference type="NCBI Taxonomy" id="3712"/>
    <lineage>
        <taxon>Eukaryota</taxon>
        <taxon>Viridiplantae</taxon>
        <taxon>Streptophyta</taxon>
        <taxon>Embryophyta</taxon>
        <taxon>Tracheophyta</taxon>
        <taxon>Spermatophyta</taxon>
        <taxon>Magnoliopsida</taxon>
        <taxon>eudicotyledons</taxon>
        <taxon>Gunneridae</taxon>
        <taxon>Pentapetalae</taxon>
        <taxon>rosids</taxon>
        <taxon>malvids</taxon>
        <taxon>Brassicales</taxon>
        <taxon>Brassicaceae</taxon>
        <taxon>Brassiceae</taxon>
        <taxon>Brassica</taxon>
    </lineage>
</organism>
<gene>
    <name evidence="1" type="ORF">BOLC8T50062H</name>
</gene>
<dbReference type="EMBL" id="LR031879">
    <property type="protein sequence ID" value="VDD56833.1"/>
    <property type="molecule type" value="Genomic_DNA"/>
</dbReference>
<evidence type="ECO:0000313" key="1">
    <source>
        <dbReference type="EMBL" id="VDD56833.1"/>
    </source>
</evidence>
<sequence>MLPGFSPTLLWFFLVKHFCYNYRFRAEISVYDSGDKASFVLL</sequence>
<proteinExistence type="predicted"/>
<dbReference type="AlphaFoldDB" id="A0A3P6FFX2"/>